<dbReference type="GO" id="GO:0050839">
    <property type="term" value="F:cell adhesion molecule binding"/>
    <property type="evidence" value="ECO:0007669"/>
    <property type="project" value="TreeGrafter"/>
</dbReference>
<dbReference type="AlphaFoldDB" id="A0A9Q1I394"/>
<dbReference type="PANTHER" id="PTHR47011">
    <property type="entry name" value="CD226 ANTIGEN"/>
    <property type="match status" value="1"/>
</dbReference>
<dbReference type="GO" id="GO:0002729">
    <property type="term" value="P:positive regulation of natural killer cell cytokine production"/>
    <property type="evidence" value="ECO:0007669"/>
    <property type="project" value="InterPro"/>
</dbReference>
<feature type="chain" id="PRO_5040231544" description="Transmembrane protein PVRIG immunoglobulin-like domain-containing protein" evidence="3">
    <location>
        <begin position="21"/>
        <end position="269"/>
    </location>
</feature>
<dbReference type="InterPro" id="IPR042842">
    <property type="entry name" value="CD226"/>
</dbReference>
<dbReference type="PANTHER" id="PTHR47011:SF1">
    <property type="entry name" value="CD226 ANTIGEN"/>
    <property type="match status" value="1"/>
</dbReference>
<keyword evidence="2" id="KW-1133">Transmembrane helix</keyword>
<feature type="region of interest" description="Disordered" evidence="1">
    <location>
        <begin position="239"/>
        <end position="269"/>
    </location>
</feature>
<dbReference type="InterPro" id="IPR057367">
    <property type="entry name" value="Ig_PVRIG"/>
</dbReference>
<dbReference type="EMBL" id="JAFJMO010000003">
    <property type="protein sequence ID" value="KAJ8282012.1"/>
    <property type="molecule type" value="Genomic_DNA"/>
</dbReference>
<dbReference type="InterPro" id="IPR013783">
    <property type="entry name" value="Ig-like_fold"/>
</dbReference>
<comment type="caution">
    <text evidence="5">The sequence shown here is derived from an EMBL/GenBank/DDBJ whole genome shotgun (WGS) entry which is preliminary data.</text>
</comment>
<evidence type="ECO:0000256" key="3">
    <source>
        <dbReference type="SAM" id="SignalP"/>
    </source>
</evidence>
<keyword evidence="2" id="KW-0472">Membrane</keyword>
<feature type="signal peptide" evidence="3">
    <location>
        <begin position="1"/>
        <end position="20"/>
    </location>
</feature>
<proteinExistence type="predicted"/>
<evidence type="ECO:0000256" key="2">
    <source>
        <dbReference type="SAM" id="Phobius"/>
    </source>
</evidence>
<dbReference type="GO" id="GO:0009897">
    <property type="term" value="C:external side of plasma membrane"/>
    <property type="evidence" value="ECO:0007669"/>
    <property type="project" value="TreeGrafter"/>
</dbReference>
<feature type="domain" description="Transmembrane protein PVRIG immunoglobulin-like" evidence="4">
    <location>
        <begin position="34"/>
        <end position="128"/>
    </location>
</feature>
<dbReference type="Pfam" id="PF25456">
    <property type="entry name" value="Ig_PVRIG"/>
    <property type="match status" value="1"/>
</dbReference>
<dbReference type="Proteomes" id="UP001152803">
    <property type="component" value="Unassembled WGS sequence"/>
</dbReference>
<protein>
    <recommendedName>
        <fullName evidence="4">Transmembrane protein PVRIG immunoglobulin-like domain-containing protein</fullName>
    </recommendedName>
</protein>
<evidence type="ECO:0000256" key="1">
    <source>
        <dbReference type="SAM" id="MobiDB-lite"/>
    </source>
</evidence>
<evidence type="ECO:0000313" key="5">
    <source>
        <dbReference type="EMBL" id="KAJ8282012.1"/>
    </source>
</evidence>
<sequence>MRKGLSFVLLVLTFLKTGTSKSRISVLQRLEDGDLTVTCNLLSEDKVTQINWEMVIGQNRSKVGILHPLHGTHILPDHKGNVELQSSASYHSTSLTVIKVDTGNSSQHCCLFITFPSGNLEACADLNSMKAVSEAPEAHIHLVTDGRWKVVTAVIVVSVLMLIGVHFLRRRYCNGRRHVFQVEQVFLSDPQTDSMESSSELPQSSPKKESSEAFDPSKLYAKIKIDYYYGRLWKAYESKTRGKGPQPKIYHLLEGQPTEQRDNEEPQQG</sequence>
<dbReference type="OrthoDB" id="8749387at2759"/>
<reference evidence="5" key="1">
    <citation type="journal article" date="2023" name="Science">
        <title>Genome structures resolve the early diversification of teleost fishes.</title>
        <authorList>
            <person name="Parey E."/>
            <person name="Louis A."/>
            <person name="Montfort J."/>
            <person name="Bouchez O."/>
            <person name="Roques C."/>
            <person name="Iampietro C."/>
            <person name="Lluch J."/>
            <person name="Castinel A."/>
            <person name="Donnadieu C."/>
            <person name="Desvignes T."/>
            <person name="Floi Bucao C."/>
            <person name="Jouanno E."/>
            <person name="Wen M."/>
            <person name="Mejri S."/>
            <person name="Dirks R."/>
            <person name="Jansen H."/>
            <person name="Henkel C."/>
            <person name="Chen W.J."/>
            <person name="Zahm M."/>
            <person name="Cabau C."/>
            <person name="Klopp C."/>
            <person name="Thompson A.W."/>
            <person name="Robinson-Rechavi M."/>
            <person name="Braasch I."/>
            <person name="Lecointre G."/>
            <person name="Bobe J."/>
            <person name="Postlethwait J.H."/>
            <person name="Berthelot C."/>
            <person name="Roest Crollius H."/>
            <person name="Guiguen Y."/>
        </authorList>
    </citation>
    <scope>NUCLEOTIDE SEQUENCE</scope>
    <source>
        <strain evidence="5">Concon-B</strain>
    </source>
</reference>
<organism evidence="5 6">
    <name type="scientific">Conger conger</name>
    <name type="common">Conger eel</name>
    <name type="synonym">Muraena conger</name>
    <dbReference type="NCBI Taxonomy" id="82655"/>
    <lineage>
        <taxon>Eukaryota</taxon>
        <taxon>Metazoa</taxon>
        <taxon>Chordata</taxon>
        <taxon>Craniata</taxon>
        <taxon>Vertebrata</taxon>
        <taxon>Euteleostomi</taxon>
        <taxon>Actinopterygii</taxon>
        <taxon>Neopterygii</taxon>
        <taxon>Teleostei</taxon>
        <taxon>Anguilliformes</taxon>
        <taxon>Congridae</taxon>
        <taxon>Conger</taxon>
    </lineage>
</organism>
<keyword evidence="6" id="KW-1185">Reference proteome</keyword>
<keyword evidence="3" id="KW-0732">Signal</keyword>
<evidence type="ECO:0000259" key="4">
    <source>
        <dbReference type="Pfam" id="PF25456"/>
    </source>
</evidence>
<feature type="compositionally biased region" description="Basic and acidic residues" evidence="1">
    <location>
        <begin position="259"/>
        <end position="269"/>
    </location>
</feature>
<feature type="compositionally biased region" description="Low complexity" evidence="1">
    <location>
        <begin position="194"/>
        <end position="205"/>
    </location>
</feature>
<feature type="region of interest" description="Disordered" evidence="1">
    <location>
        <begin position="191"/>
        <end position="214"/>
    </location>
</feature>
<feature type="transmembrane region" description="Helical" evidence="2">
    <location>
        <begin position="148"/>
        <end position="168"/>
    </location>
</feature>
<keyword evidence="2" id="KW-0812">Transmembrane</keyword>
<gene>
    <name evidence="5" type="ORF">COCON_G00045310</name>
</gene>
<dbReference type="Gene3D" id="2.60.40.10">
    <property type="entry name" value="Immunoglobulins"/>
    <property type="match status" value="1"/>
</dbReference>
<dbReference type="GO" id="GO:0002891">
    <property type="term" value="P:positive regulation of immunoglobulin mediated immune response"/>
    <property type="evidence" value="ECO:0007669"/>
    <property type="project" value="TreeGrafter"/>
</dbReference>
<name>A0A9Q1I394_CONCO</name>
<accession>A0A9Q1I394</accession>
<evidence type="ECO:0000313" key="6">
    <source>
        <dbReference type="Proteomes" id="UP001152803"/>
    </source>
</evidence>